<evidence type="ECO:0000256" key="1">
    <source>
        <dbReference type="SAM" id="Phobius"/>
    </source>
</evidence>
<dbReference type="Proteomes" id="UP000221359">
    <property type="component" value="Segment"/>
</dbReference>
<keyword evidence="3" id="KW-1185">Reference proteome</keyword>
<name>A0A0K0N7B4_9CAUD</name>
<evidence type="ECO:0000313" key="2">
    <source>
        <dbReference type="EMBL" id="AKJ72546.1"/>
    </source>
</evidence>
<sequence length="103" mass="11524">MKTSLSYLRYAVMALAAHRITTLIIEDEISSPIRDRVLDSTDNYMVRYLLTCHKCMSVWSAFVVILLGHGSLGRVLLNTMALSEAAILIQHALDNTSRPSLMN</sequence>
<evidence type="ECO:0008006" key="4">
    <source>
        <dbReference type="Google" id="ProtNLM"/>
    </source>
</evidence>
<gene>
    <name evidence="2" type="ORF">GMA2_8</name>
</gene>
<accession>A0A0K0N7B4</accession>
<reference evidence="2 3" key="1">
    <citation type="journal article" date="2015" name="PLoS ONE">
        <title>Lysis to Kill: Evaluation of the Lytic Abilities, and Genomics of Nine Bacteriophages Infective for Gordonia spp. and Their Potential Use in Activated Sludge Foam Biocontrol.</title>
        <authorList>
            <person name="Dyson Z.A."/>
            <person name="Tucci J."/>
            <person name="Seviour R.J."/>
            <person name="Petrovski S."/>
        </authorList>
    </citation>
    <scope>NUCLEOTIDE SEQUENCE [LARGE SCALE GENOMIC DNA]</scope>
</reference>
<protein>
    <recommendedName>
        <fullName evidence="4">DUF1360 domain-containing protein</fullName>
    </recommendedName>
</protein>
<keyword evidence="1" id="KW-0472">Membrane</keyword>
<dbReference type="EMBL" id="KR063281">
    <property type="protein sequence ID" value="AKJ72546.1"/>
    <property type="molecule type" value="Genomic_DNA"/>
</dbReference>
<feature type="transmembrane region" description="Helical" evidence="1">
    <location>
        <begin position="45"/>
        <end position="68"/>
    </location>
</feature>
<keyword evidence="1" id="KW-1133">Transmembrane helix</keyword>
<keyword evidence="1" id="KW-0812">Transmembrane</keyword>
<organism evidence="2 3">
    <name type="scientific">Gordonia phage GMA2</name>
    <dbReference type="NCBI Taxonomy" id="1647283"/>
    <lineage>
        <taxon>Viruses</taxon>
        <taxon>Duplodnaviria</taxon>
        <taxon>Heunggongvirae</taxon>
        <taxon>Uroviricota</taxon>
        <taxon>Caudoviricetes</taxon>
        <taxon>Gimaduovirus</taxon>
        <taxon>Gimaduovirus GMA2</taxon>
    </lineage>
</organism>
<evidence type="ECO:0000313" key="3">
    <source>
        <dbReference type="Proteomes" id="UP000221359"/>
    </source>
</evidence>
<proteinExistence type="predicted"/>